<dbReference type="Proteomes" id="UP000283509">
    <property type="component" value="Unassembled WGS sequence"/>
</dbReference>
<dbReference type="InterPro" id="IPR027417">
    <property type="entry name" value="P-loop_NTPase"/>
</dbReference>
<dbReference type="AlphaFoldDB" id="A0A3R7QF98"/>
<feature type="domain" description="Sulfotransferase" evidence="3">
    <location>
        <begin position="124"/>
        <end position="176"/>
    </location>
</feature>
<gene>
    <name evidence="4" type="ORF">C7M84_004397</name>
</gene>
<organism evidence="4 5">
    <name type="scientific">Penaeus vannamei</name>
    <name type="common">Whiteleg shrimp</name>
    <name type="synonym">Litopenaeus vannamei</name>
    <dbReference type="NCBI Taxonomy" id="6689"/>
    <lineage>
        <taxon>Eukaryota</taxon>
        <taxon>Metazoa</taxon>
        <taxon>Ecdysozoa</taxon>
        <taxon>Arthropoda</taxon>
        <taxon>Crustacea</taxon>
        <taxon>Multicrustacea</taxon>
        <taxon>Malacostraca</taxon>
        <taxon>Eumalacostraca</taxon>
        <taxon>Eucarida</taxon>
        <taxon>Decapoda</taxon>
        <taxon>Dendrobranchiata</taxon>
        <taxon>Penaeoidea</taxon>
        <taxon>Penaeidae</taxon>
        <taxon>Penaeus</taxon>
    </lineage>
</organism>
<dbReference type="InterPro" id="IPR051589">
    <property type="entry name" value="Sialate-O-sulfotransferase"/>
</dbReference>
<comment type="caution">
    <text evidence="4">The sequence shown here is derived from an EMBL/GenBank/DDBJ whole genome shotgun (WGS) entry which is preliminary data.</text>
</comment>
<sequence>MGRTKQTAGTHFYFPPSPHSGTEHSPRRHRQAMAGPSDIRSLLRLRVFVSACESRKKECAKELQMSRVITMLSDTSLLQRAIISFWSWTQLSRSPDQYNASISADRYKTPGFHLFVWARTLEWSRMITKAAEKYENLTTLFYEDLLKDPLKELRRILRFLRVEPDEERLACLARHLEGPFKGAKKVHDPYSVFEKKVLKSAIVSASRALEERGYAPLPDYKL</sequence>
<evidence type="ECO:0000259" key="3">
    <source>
        <dbReference type="Pfam" id="PF00685"/>
    </source>
</evidence>
<evidence type="ECO:0000313" key="4">
    <source>
        <dbReference type="EMBL" id="ROT76971.1"/>
    </source>
</evidence>
<dbReference type="InterPro" id="IPR000863">
    <property type="entry name" value="Sulfotransferase_dom"/>
</dbReference>
<reference evidence="4 5" key="1">
    <citation type="submission" date="2018-04" db="EMBL/GenBank/DDBJ databases">
        <authorList>
            <person name="Zhang X."/>
            <person name="Yuan J."/>
            <person name="Li F."/>
            <person name="Xiang J."/>
        </authorList>
    </citation>
    <scope>NUCLEOTIDE SEQUENCE [LARGE SCALE GENOMIC DNA]</scope>
    <source>
        <tissue evidence="4">Muscle</tissue>
    </source>
</reference>
<dbReference type="SUPFAM" id="SSF52540">
    <property type="entry name" value="P-loop containing nucleoside triphosphate hydrolases"/>
    <property type="match status" value="1"/>
</dbReference>
<dbReference type="STRING" id="6689.A0A3R7QF98"/>
<evidence type="ECO:0000313" key="5">
    <source>
        <dbReference type="Proteomes" id="UP000283509"/>
    </source>
</evidence>
<dbReference type="PANTHER" id="PTHR45964">
    <property type="entry name" value="WSCD FAMILY MEMBER CG9164"/>
    <property type="match status" value="1"/>
</dbReference>
<comment type="similarity">
    <text evidence="1">Belongs to the WSCD family.</text>
</comment>
<dbReference type="GO" id="GO:0008146">
    <property type="term" value="F:sulfotransferase activity"/>
    <property type="evidence" value="ECO:0007669"/>
    <property type="project" value="InterPro"/>
</dbReference>
<evidence type="ECO:0000256" key="2">
    <source>
        <dbReference type="SAM" id="MobiDB-lite"/>
    </source>
</evidence>
<proteinExistence type="inferred from homology"/>
<dbReference type="Pfam" id="PF00685">
    <property type="entry name" value="Sulfotransfer_1"/>
    <property type="match status" value="1"/>
</dbReference>
<reference evidence="4 5" key="2">
    <citation type="submission" date="2019-01" db="EMBL/GenBank/DDBJ databases">
        <title>The decoding of complex shrimp genome reveals the adaptation for benthos swimmer, frequently molting mechanism and breeding impact on genome.</title>
        <authorList>
            <person name="Sun Y."/>
            <person name="Gao Y."/>
            <person name="Yu Y."/>
        </authorList>
    </citation>
    <scope>NUCLEOTIDE SEQUENCE [LARGE SCALE GENOMIC DNA]</scope>
    <source>
        <tissue evidence="4">Muscle</tissue>
    </source>
</reference>
<protein>
    <submittedName>
        <fullName evidence="4">Putative WSC domain-containing protein 1-like</fullName>
    </submittedName>
</protein>
<dbReference type="Gene3D" id="3.40.50.300">
    <property type="entry name" value="P-loop containing nucleotide triphosphate hydrolases"/>
    <property type="match status" value="1"/>
</dbReference>
<feature type="region of interest" description="Disordered" evidence="2">
    <location>
        <begin position="1"/>
        <end position="32"/>
    </location>
</feature>
<name>A0A3R7QF98_PENVA</name>
<dbReference type="EMBL" id="QCYY01001584">
    <property type="protein sequence ID" value="ROT76971.1"/>
    <property type="molecule type" value="Genomic_DNA"/>
</dbReference>
<keyword evidence="5" id="KW-1185">Reference proteome</keyword>
<dbReference type="OrthoDB" id="6351622at2759"/>
<dbReference type="PANTHER" id="PTHR45964:SF9">
    <property type="entry name" value="SULFOTRANSFERASE"/>
    <property type="match status" value="1"/>
</dbReference>
<accession>A0A3R7QF98</accession>
<evidence type="ECO:0000256" key="1">
    <source>
        <dbReference type="ARBA" id="ARBA00010236"/>
    </source>
</evidence>